<dbReference type="EMBL" id="BKCP01011737">
    <property type="protein sequence ID" value="GER55354.1"/>
    <property type="molecule type" value="Genomic_DNA"/>
</dbReference>
<comment type="caution">
    <text evidence="2">The sequence shown here is derived from an EMBL/GenBank/DDBJ whole genome shotgun (WGS) entry which is preliminary data.</text>
</comment>
<keyword evidence="3" id="KW-1185">Reference proteome</keyword>
<feature type="compositionally biased region" description="Basic and acidic residues" evidence="1">
    <location>
        <begin position="9"/>
        <end position="22"/>
    </location>
</feature>
<evidence type="ECO:0000256" key="1">
    <source>
        <dbReference type="SAM" id="MobiDB-lite"/>
    </source>
</evidence>
<keyword evidence="2" id="KW-0808">Transferase</keyword>
<protein>
    <submittedName>
        <fullName evidence="2">Checkpoint protein kinase</fullName>
    </submittedName>
</protein>
<gene>
    <name evidence="2" type="ORF">STAS_33004</name>
</gene>
<keyword evidence="2" id="KW-0418">Kinase</keyword>
<accession>A0A5A7REQ4</accession>
<organism evidence="2 3">
    <name type="scientific">Striga asiatica</name>
    <name type="common">Asiatic witchweed</name>
    <name type="synonym">Buchnera asiatica</name>
    <dbReference type="NCBI Taxonomy" id="4170"/>
    <lineage>
        <taxon>Eukaryota</taxon>
        <taxon>Viridiplantae</taxon>
        <taxon>Streptophyta</taxon>
        <taxon>Embryophyta</taxon>
        <taxon>Tracheophyta</taxon>
        <taxon>Spermatophyta</taxon>
        <taxon>Magnoliopsida</taxon>
        <taxon>eudicotyledons</taxon>
        <taxon>Gunneridae</taxon>
        <taxon>Pentapetalae</taxon>
        <taxon>asterids</taxon>
        <taxon>lamiids</taxon>
        <taxon>Lamiales</taxon>
        <taxon>Orobanchaceae</taxon>
        <taxon>Buchnereae</taxon>
        <taxon>Striga</taxon>
    </lineage>
</organism>
<dbReference type="AlphaFoldDB" id="A0A5A7REQ4"/>
<evidence type="ECO:0000313" key="2">
    <source>
        <dbReference type="EMBL" id="GER55354.1"/>
    </source>
</evidence>
<feature type="region of interest" description="Disordered" evidence="1">
    <location>
        <begin position="1"/>
        <end position="32"/>
    </location>
</feature>
<proteinExistence type="predicted"/>
<name>A0A5A7REQ4_STRAF</name>
<reference evidence="3" key="1">
    <citation type="journal article" date="2019" name="Curr. Biol.">
        <title>Genome Sequence of Striga asiatica Provides Insight into the Evolution of Plant Parasitism.</title>
        <authorList>
            <person name="Yoshida S."/>
            <person name="Kim S."/>
            <person name="Wafula E.K."/>
            <person name="Tanskanen J."/>
            <person name="Kim Y.M."/>
            <person name="Honaas L."/>
            <person name="Yang Z."/>
            <person name="Spallek T."/>
            <person name="Conn C.E."/>
            <person name="Ichihashi Y."/>
            <person name="Cheong K."/>
            <person name="Cui S."/>
            <person name="Der J.P."/>
            <person name="Gundlach H."/>
            <person name="Jiao Y."/>
            <person name="Hori C."/>
            <person name="Ishida J.K."/>
            <person name="Kasahara H."/>
            <person name="Kiba T."/>
            <person name="Kim M.S."/>
            <person name="Koo N."/>
            <person name="Laohavisit A."/>
            <person name="Lee Y.H."/>
            <person name="Lumba S."/>
            <person name="McCourt P."/>
            <person name="Mortimer J.C."/>
            <person name="Mutuku J.M."/>
            <person name="Nomura T."/>
            <person name="Sasaki-Sekimoto Y."/>
            <person name="Seto Y."/>
            <person name="Wang Y."/>
            <person name="Wakatake T."/>
            <person name="Sakakibara H."/>
            <person name="Demura T."/>
            <person name="Yamaguchi S."/>
            <person name="Yoneyama K."/>
            <person name="Manabe R.I."/>
            <person name="Nelson D.C."/>
            <person name="Schulman A.H."/>
            <person name="Timko M.P."/>
            <person name="dePamphilis C.W."/>
            <person name="Choi D."/>
            <person name="Shirasu K."/>
        </authorList>
    </citation>
    <scope>NUCLEOTIDE SEQUENCE [LARGE SCALE GENOMIC DNA]</scope>
    <source>
        <strain evidence="3">cv. UVA1</strain>
    </source>
</reference>
<sequence>MTFHSSKSKLGDSEASAREKTNGAELFRSKHGTSKGLHASFKLKSLPLPPRKALLSTASMLLPENLVPRRKTPPRAARNISSRFSDKKATASLAEKIGRPSPSPTTSIAARRAPIPVPATMSKKSTIRAFGSPVFSRIWFSRWTRAAPATTAEVPPPSMLRTAVFFPWQWYSHFCSSLEKISRVALLSSMQNKKNQKNKLIIANISNTFSI</sequence>
<evidence type="ECO:0000313" key="3">
    <source>
        <dbReference type="Proteomes" id="UP000325081"/>
    </source>
</evidence>
<dbReference type="Proteomes" id="UP000325081">
    <property type="component" value="Unassembled WGS sequence"/>
</dbReference>
<dbReference type="GO" id="GO:0016301">
    <property type="term" value="F:kinase activity"/>
    <property type="evidence" value="ECO:0007669"/>
    <property type="project" value="UniProtKB-KW"/>
</dbReference>